<dbReference type="RefSeq" id="WP_224829664.1">
    <property type="nucleotide sequence ID" value="NZ_JAIVEF010000024.1"/>
</dbReference>
<dbReference type="Gene3D" id="3.40.50.300">
    <property type="entry name" value="P-loop containing nucleotide triphosphate hydrolases"/>
    <property type="match status" value="1"/>
</dbReference>
<gene>
    <name evidence="2" type="ORF">ACFPFO_03395</name>
</gene>
<evidence type="ECO:0000313" key="3">
    <source>
        <dbReference type="Proteomes" id="UP001595925"/>
    </source>
</evidence>
<dbReference type="CDD" id="cd00009">
    <property type="entry name" value="AAA"/>
    <property type="match status" value="1"/>
</dbReference>
<evidence type="ECO:0000313" key="2">
    <source>
        <dbReference type="EMBL" id="MFC4986831.1"/>
    </source>
</evidence>
<keyword evidence="3" id="KW-1185">Reference proteome</keyword>
<comment type="caution">
    <text evidence="2">The sequence shown here is derived from an EMBL/GenBank/DDBJ whole genome shotgun (WGS) entry which is preliminary data.</text>
</comment>
<name>A0ABD5QAQ6_9EURY</name>
<dbReference type="InterPro" id="IPR021961">
    <property type="entry name" value="McrB_DNA-bd"/>
</dbReference>
<dbReference type="InterPro" id="IPR011704">
    <property type="entry name" value="ATPase_dyneun-rel_AAA"/>
</dbReference>
<dbReference type="PANTHER" id="PTHR37291:SF1">
    <property type="entry name" value="TYPE IV METHYL-DIRECTED RESTRICTION ENZYME ECOKMCRB SUBUNIT"/>
    <property type="match status" value="1"/>
</dbReference>
<reference evidence="2 3" key="1">
    <citation type="journal article" date="2019" name="Int. J. Syst. Evol. Microbiol.">
        <title>The Global Catalogue of Microorganisms (GCM) 10K type strain sequencing project: providing services to taxonomists for standard genome sequencing and annotation.</title>
        <authorList>
            <consortium name="The Broad Institute Genomics Platform"/>
            <consortium name="The Broad Institute Genome Sequencing Center for Infectious Disease"/>
            <person name="Wu L."/>
            <person name="Ma J."/>
        </authorList>
    </citation>
    <scope>NUCLEOTIDE SEQUENCE [LARGE SCALE GENOMIC DNA]</scope>
    <source>
        <strain evidence="2 3">CGMCC 1.15824</strain>
    </source>
</reference>
<sequence>MSFSSEQSLGETLHQILTRYPSPAQIGKGREYYKINDDPDLHDLIKNTSEEAVSSVLESTEQEYNVSSSLGQGSMSDIPYIPVERPDETTTTQKGIYIVYLFDTDADRLYLTLNQGATEAQRCSSRISGKPYSHTILERHAAQYRDYIRPPNGFHPEAARITSTVTHEGSEENVQRSDMYNSGAILTKEYSLDDLQNEDQIRADLLALVDVYEELLDQLYSNPVYDPDNRTVWQISPLTDQEWETWNTENIAVIPNQSENPTSELQNGDIVVAGTAITNIDVPFGVGRLISFDVPSEILDDLRDGPDFDLSNDQQVVSVDWYPFGEKGIAVNCLSDETNLFAELPDDDRSNPTITKLPAEFNHFLGSAIRRLVVTDLATDFETELAQIESHLSNHQQTPTIYQVPIPTDQGPIHTNFDRTVLEGVPREAIEGIVNIPVEQETVRVWGNQEEEPADVGDYLLFAERDGHHGGRYTTLARIAHSTILESEQAGEFTNAVGWGDVIDEVYPHVMVLQPIYEADLDRESFWDSIGYKGWPNDTFSAVNFDRTESTFNDEYDSVEQFLDSIKGRQIYPAESPSEYDSLEQAVADIDTRLPVDNNSWLRNRIGEAVIEDWSVALPEFEPTDTVSSDTEATLDQLRLVYQSIEPGLSTQSDQLGTGILDPLSPEQTLFLGWIHLIQTDLDITEGRLTPPQLDSILNETYTSPENPTDISETEHPLITHLRTAEPTVYKTTAPPEYWVASVEYGSISFEHGHEDRWERLESGDVAIIHSRSKPSNPGLGDQPGGIIGVGIFGDKFEKDEPWWWDEHHDGEEFSMLAKFDRLFLTGDIGAIDTATGISEKTRSDIEQEIAALTVDCLPIDEANRLCKRVSGKGFPAQSMYGTFRTDDDEIDYERPRALIAAMADDLTEVPTINSHKPFQSTLPNDILEDLHFQDDLGEQILEQISTALQSDKHVLLTGPPGTGKTEIAERVCEHLADSHPYLYSDFEMTTATADWSTFDTVGGYMPTESGENTDDLSFTPGIVLNRLKDRQRGIQSNDLLVVDELNRADIDKAFGQLFTLLSGQSVQLPYTVDGDEVELTTHDDVDGLAASNQFVVPNSWRLFATMNAYDKTSLYEMSYAFMRRFAFVRVPAPDLEEIASESDDPATDLIFDYADVWDLDISHEQADAVGHVWLNTNTAVEERAIGPAIIKDVLQYVTLHPEDDLGYHLTQAVISYIFPQLEGVPKRKTIVRKLTKVPEIDQDLLKGAAQEMLQVSLAENE</sequence>
<dbReference type="SMART" id="SM00382">
    <property type="entry name" value="AAA"/>
    <property type="match status" value="1"/>
</dbReference>
<dbReference type="InterPro" id="IPR052934">
    <property type="entry name" value="Methyl-DNA_Rec/Restrict_Enz"/>
</dbReference>
<organism evidence="2 3">
    <name type="scientific">Saliphagus infecundisoli</name>
    <dbReference type="NCBI Taxonomy" id="1849069"/>
    <lineage>
        <taxon>Archaea</taxon>
        <taxon>Methanobacteriati</taxon>
        <taxon>Methanobacteriota</taxon>
        <taxon>Stenosarchaea group</taxon>
        <taxon>Halobacteria</taxon>
        <taxon>Halobacteriales</taxon>
        <taxon>Natrialbaceae</taxon>
        <taxon>Saliphagus</taxon>
    </lineage>
</organism>
<dbReference type="InterPro" id="IPR003593">
    <property type="entry name" value="AAA+_ATPase"/>
</dbReference>
<protein>
    <submittedName>
        <fullName evidence="2">MrcB family domain-containing protein</fullName>
    </submittedName>
</protein>
<dbReference type="EMBL" id="JBHSJG010000010">
    <property type="protein sequence ID" value="MFC4986831.1"/>
    <property type="molecule type" value="Genomic_DNA"/>
</dbReference>
<accession>A0ABD5QAQ6</accession>
<dbReference type="PANTHER" id="PTHR37291">
    <property type="entry name" value="5-METHYLCYTOSINE-SPECIFIC RESTRICTION ENZYME B"/>
    <property type="match status" value="1"/>
</dbReference>
<dbReference type="Proteomes" id="UP001595925">
    <property type="component" value="Unassembled WGS sequence"/>
</dbReference>
<proteinExistence type="predicted"/>
<evidence type="ECO:0000259" key="1">
    <source>
        <dbReference type="SMART" id="SM00382"/>
    </source>
</evidence>
<dbReference type="Pfam" id="PF07728">
    <property type="entry name" value="AAA_5"/>
    <property type="match status" value="1"/>
</dbReference>
<dbReference type="InterPro" id="IPR027417">
    <property type="entry name" value="P-loop_NTPase"/>
</dbReference>
<dbReference type="Gene3D" id="3.30.920.90">
    <property type="match status" value="1"/>
</dbReference>
<dbReference type="SUPFAM" id="SSF52540">
    <property type="entry name" value="P-loop containing nucleoside triphosphate hydrolases"/>
    <property type="match status" value="1"/>
</dbReference>
<dbReference type="AlphaFoldDB" id="A0ABD5QAQ6"/>
<dbReference type="Pfam" id="PF12102">
    <property type="entry name" value="MrcB_N"/>
    <property type="match status" value="1"/>
</dbReference>
<feature type="domain" description="AAA+ ATPase" evidence="1">
    <location>
        <begin position="951"/>
        <end position="1132"/>
    </location>
</feature>